<keyword evidence="3" id="KW-1185">Reference proteome</keyword>
<sequence>MKFSDDLLIAYLHGELAEPARAAVERAMRADPVLAARIAQHRRSEARAHIFSVSANGHHDGGQPQRQLPPKGAKVVHLDAIRPGRPVPPPAPSAQHGWRARHWLAVGGALAAALATGLVAGALGWQQLQGGPRLVMLVAGDGALVARGRLVDALGEQLASPGPAETGVRIGVTFVSKDGGYCRSFVVDTSAGLACRGNGRWTIPVLAQAPAGAAYLDGSVPPPAVQAAIDARIVGAALDPQAERAAQQRGWTP</sequence>
<keyword evidence="1" id="KW-1133">Transmembrane helix</keyword>
<gene>
    <name evidence="2" type="ORF">LQ564_02995</name>
</gene>
<comment type="caution">
    <text evidence="2">The sequence shown here is derived from an EMBL/GenBank/DDBJ whole genome shotgun (WGS) entry which is preliminary data.</text>
</comment>
<proteinExistence type="predicted"/>
<feature type="transmembrane region" description="Helical" evidence="1">
    <location>
        <begin position="103"/>
        <end position="125"/>
    </location>
</feature>
<keyword evidence="1" id="KW-0812">Transmembrane</keyword>
<evidence type="ECO:0000313" key="3">
    <source>
        <dbReference type="Proteomes" id="UP001179361"/>
    </source>
</evidence>
<dbReference type="Proteomes" id="UP001179361">
    <property type="component" value="Unassembled WGS sequence"/>
</dbReference>
<evidence type="ECO:0000256" key="1">
    <source>
        <dbReference type="SAM" id="Phobius"/>
    </source>
</evidence>
<dbReference type="EMBL" id="JAJNOC010000001">
    <property type="protein sequence ID" value="MCD2515275.1"/>
    <property type="molecule type" value="Genomic_DNA"/>
</dbReference>
<organism evidence="2 3">
    <name type="scientific">Massilia phyllostachyos</name>
    <dbReference type="NCBI Taxonomy" id="2898585"/>
    <lineage>
        <taxon>Bacteria</taxon>
        <taxon>Pseudomonadati</taxon>
        <taxon>Pseudomonadota</taxon>
        <taxon>Betaproteobacteria</taxon>
        <taxon>Burkholderiales</taxon>
        <taxon>Oxalobacteraceae</taxon>
        <taxon>Telluria group</taxon>
        <taxon>Massilia</taxon>
    </lineage>
</organism>
<dbReference type="RefSeq" id="WP_231056589.1">
    <property type="nucleotide sequence ID" value="NZ_JAJNOC010000001.1"/>
</dbReference>
<protein>
    <recommendedName>
        <fullName evidence="4">Anti-sigma factor</fullName>
    </recommendedName>
</protein>
<evidence type="ECO:0000313" key="2">
    <source>
        <dbReference type="EMBL" id="MCD2515275.1"/>
    </source>
</evidence>
<name>A0ABS8Q0J9_9BURK</name>
<accession>A0ABS8Q0J9</accession>
<reference evidence="2" key="1">
    <citation type="submission" date="2021-11" db="EMBL/GenBank/DDBJ databases">
        <title>The complete genome of Massilia sp sp. G4R7.</title>
        <authorList>
            <person name="Liu L."/>
            <person name="Yue J."/>
            <person name="Yuan J."/>
            <person name="Yang F."/>
            <person name="Li L."/>
        </authorList>
    </citation>
    <scope>NUCLEOTIDE SEQUENCE</scope>
    <source>
        <strain evidence="2">G4R7</strain>
    </source>
</reference>
<keyword evidence="1" id="KW-0472">Membrane</keyword>
<evidence type="ECO:0008006" key="4">
    <source>
        <dbReference type="Google" id="ProtNLM"/>
    </source>
</evidence>